<dbReference type="InterPro" id="IPR014729">
    <property type="entry name" value="Rossmann-like_a/b/a_fold"/>
</dbReference>
<dbReference type="InterPro" id="IPR029035">
    <property type="entry name" value="DHS-like_NAD/FAD-binding_dom"/>
</dbReference>
<dbReference type="PANTHER" id="PTHR43153">
    <property type="entry name" value="ELECTRON TRANSFER FLAVOPROTEIN ALPHA"/>
    <property type="match status" value="1"/>
</dbReference>
<dbReference type="InterPro" id="IPR001308">
    <property type="entry name" value="ETF_a/FixB"/>
</dbReference>
<dbReference type="PIRSF" id="PIRSF000089">
    <property type="entry name" value="Electra_flavoP_a"/>
    <property type="match status" value="1"/>
</dbReference>
<evidence type="ECO:0000259" key="3">
    <source>
        <dbReference type="Pfam" id="PF00766"/>
    </source>
</evidence>
<evidence type="ECO:0000313" key="5">
    <source>
        <dbReference type="EMBL" id="HHS01675.1"/>
    </source>
</evidence>
<accession>A0A7C5Z3X6</accession>
<feature type="domain" description="Electron transfer flavoprotein alpha subunit C-terminal" evidence="3">
    <location>
        <begin position="208"/>
        <end position="287"/>
    </location>
</feature>
<dbReference type="InterPro" id="IPR014731">
    <property type="entry name" value="ETF_asu_C"/>
</dbReference>
<dbReference type="AlphaFoldDB" id="A0A7C5Z3X6"/>
<organism evidence="5">
    <name type="scientific">Caldicellulosiruptor owensensis</name>
    <dbReference type="NCBI Taxonomy" id="55205"/>
    <lineage>
        <taxon>Bacteria</taxon>
        <taxon>Bacillati</taxon>
        <taxon>Bacillota</taxon>
        <taxon>Bacillota incertae sedis</taxon>
        <taxon>Caldicellulosiruptorales</taxon>
        <taxon>Caldicellulosiruptoraceae</taxon>
        <taxon>Caldicellulosiruptor</taxon>
    </lineage>
</organism>
<keyword evidence="2" id="KW-0285">Flavoprotein</keyword>
<dbReference type="Gene3D" id="3.40.50.620">
    <property type="entry name" value="HUPs"/>
    <property type="match status" value="1"/>
</dbReference>
<dbReference type="Pfam" id="PF01012">
    <property type="entry name" value="ETF"/>
    <property type="match status" value="1"/>
</dbReference>
<dbReference type="Gene3D" id="3.40.50.1220">
    <property type="entry name" value="TPP-binding domain"/>
    <property type="match status" value="1"/>
</dbReference>
<dbReference type="GO" id="GO:0009055">
    <property type="term" value="F:electron transfer activity"/>
    <property type="evidence" value="ECO:0007669"/>
    <property type="project" value="InterPro"/>
</dbReference>
<feature type="binding site" evidence="2">
    <location>
        <position position="220"/>
    </location>
    <ligand>
        <name>FAD</name>
        <dbReference type="ChEBI" id="CHEBI:57692"/>
    </ligand>
</feature>
<dbReference type="Pfam" id="PF00766">
    <property type="entry name" value="ETF_alpha"/>
    <property type="match status" value="1"/>
</dbReference>
<comment type="caution">
    <text evidence="5">The sequence shown here is derived from an EMBL/GenBank/DDBJ whole genome shotgun (WGS) entry which is preliminary data.</text>
</comment>
<gene>
    <name evidence="5" type="ORF">ENL71_03980</name>
</gene>
<evidence type="ECO:0000256" key="2">
    <source>
        <dbReference type="PIRSR" id="PIRSR000089-1"/>
    </source>
</evidence>
<dbReference type="SUPFAM" id="SSF52402">
    <property type="entry name" value="Adenine nucleotide alpha hydrolases-like"/>
    <property type="match status" value="1"/>
</dbReference>
<reference evidence="5" key="1">
    <citation type="journal article" date="2020" name="mSystems">
        <title>Genome- and Community-Level Interaction Insights into Carbon Utilization and Element Cycling Functions of Hydrothermarchaeota in Hydrothermal Sediment.</title>
        <authorList>
            <person name="Zhou Z."/>
            <person name="Liu Y."/>
            <person name="Xu W."/>
            <person name="Pan J."/>
            <person name="Luo Z.H."/>
            <person name="Li M."/>
        </authorList>
    </citation>
    <scope>NUCLEOTIDE SEQUENCE [LARGE SCALE GENOMIC DNA]</scope>
    <source>
        <strain evidence="5">SpSt-102</strain>
    </source>
</reference>
<evidence type="ECO:0000259" key="4">
    <source>
        <dbReference type="Pfam" id="PF01012"/>
    </source>
</evidence>
<evidence type="ECO:0000256" key="1">
    <source>
        <dbReference type="ARBA" id="ARBA00005817"/>
    </source>
</evidence>
<feature type="binding site" evidence="2">
    <location>
        <begin position="259"/>
        <end position="263"/>
    </location>
    <ligand>
        <name>FAD</name>
        <dbReference type="ChEBI" id="CHEBI:57692"/>
    </ligand>
</feature>
<protein>
    <submittedName>
        <fullName evidence="5">Electron transfer flavoprotein subunit alpha/FixB family protein</fullName>
    </submittedName>
</protein>
<feature type="binding site" evidence="2">
    <location>
        <begin position="276"/>
        <end position="283"/>
    </location>
    <ligand>
        <name>FAD</name>
        <dbReference type="ChEBI" id="CHEBI:57692"/>
    </ligand>
</feature>
<sequence>MEHVIFVPAIYHVDEISQLASLLSFIDSRIAVKYKKIILYLYSNRQVEDKDINYLKTLPVSQIVIYENDLFLDWEQPYIEAITQHINTIKPHAVISTSSDFIKSILARVAARFSCGFAVDCTDLIFDDSTHNYSFLKPAYAGNINAKISVKNSSIVFATLKIKNVAECSFEAVDSKVEIVESLFEDLKPFSGKIKIIEKNLAQNIDNKLESAKIVIGVGRGIKDKENLKYAFELANLLNGAVGVTRPLVDMGWLDREYQIGQSGKIISPQIYFAFGISGAAHHICGIGNPKLIIAVNKNKDAQIFKIAHYGIVADATSIMKSFIKAFKSRLKGC</sequence>
<dbReference type="GO" id="GO:0033539">
    <property type="term" value="P:fatty acid beta-oxidation using acyl-CoA dehydrogenase"/>
    <property type="evidence" value="ECO:0007669"/>
    <property type="project" value="TreeGrafter"/>
</dbReference>
<feature type="binding site" evidence="2">
    <location>
        <position position="297"/>
    </location>
    <ligand>
        <name>FAD</name>
        <dbReference type="ChEBI" id="CHEBI:57692"/>
    </ligand>
</feature>
<dbReference type="GO" id="GO:0050660">
    <property type="term" value="F:flavin adenine dinucleotide binding"/>
    <property type="evidence" value="ECO:0007669"/>
    <property type="project" value="InterPro"/>
</dbReference>
<feature type="binding site" evidence="2">
    <location>
        <begin position="245"/>
        <end position="246"/>
    </location>
    <ligand>
        <name>FAD</name>
        <dbReference type="ChEBI" id="CHEBI:57692"/>
    </ligand>
</feature>
<proteinExistence type="inferred from homology"/>
<comment type="cofactor">
    <cofactor evidence="2">
        <name>FAD</name>
        <dbReference type="ChEBI" id="CHEBI:57692"/>
    </cofactor>
    <text evidence="2">Binds 1 FAD per dimer.</text>
</comment>
<name>A0A7C5Z3X6_9FIRM</name>
<comment type="similarity">
    <text evidence="1">Belongs to the ETF alpha-subunit/FixB family.</text>
</comment>
<dbReference type="SUPFAM" id="SSF52467">
    <property type="entry name" value="DHS-like NAD/FAD-binding domain"/>
    <property type="match status" value="1"/>
</dbReference>
<keyword evidence="2" id="KW-0274">FAD</keyword>
<dbReference type="PANTHER" id="PTHR43153:SF1">
    <property type="entry name" value="ELECTRON TRANSFER FLAVOPROTEIN SUBUNIT ALPHA, MITOCHONDRIAL"/>
    <property type="match status" value="1"/>
</dbReference>
<feature type="domain" description="Electron transfer flavoprotein alpha/beta-subunit N-terminal" evidence="4">
    <location>
        <begin position="62"/>
        <end position="161"/>
    </location>
</feature>
<dbReference type="InterPro" id="IPR014730">
    <property type="entry name" value="ETF_a/b_N"/>
</dbReference>
<dbReference type="EMBL" id="DRUZ01000052">
    <property type="protein sequence ID" value="HHS01675.1"/>
    <property type="molecule type" value="Genomic_DNA"/>
</dbReference>